<reference evidence="1 2" key="1">
    <citation type="submission" date="2016-05" db="EMBL/GenBank/DDBJ databases">
        <title>Genome sequencing of Acetobacter pasteurianus strain SRCM100623.</title>
        <authorList>
            <person name="Song Y.R."/>
        </authorList>
    </citation>
    <scope>NUCLEOTIDE SEQUENCE [LARGE SCALE GENOMIC DNA]</scope>
    <source>
        <strain evidence="1 2">SRCM100623</strain>
    </source>
</reference>
<evidence type="ECO:0000313" key="1">
    <source>
        <dbReference type="EMBL" id="OAZ76192.1"/>
    </source>
</evidence>
<name>A0A1A0DNC9_ACEPA</name>
<dbReference type="AlphaFoldDB" id="A0A1A0DNC9"/>
<sequence length="249" mass="28128">MLQINSGKLYPNGVRRTNELRGVLYSNLLLMRVEDNAIVTQAGRLLQADAANLPRPIVYEVSEQFDDEPRVGVLISHGVQPYLQDFAAVVSFVLRVTCTPDPDLCTRLLSDKRSLGVMTPPAKLVRKVFDKEIIFNENDDKLLNGFIDDLIGLKRKSFLAVMRAIRTYVTGLHRVADDLELAYTLMVASLESLAQDFDGHTAQWSDYEQGRRQRIDTALKDADEVTADRRGNLTEGLYIGLDYEKVYFV</sequence>
<dbReference type="RefSeq" id="WP_064775820.1">
    <property type="nucleotide sequence ID" value="NZ_LYUD01000019.1"/>
</dbReference>
<proteinExistence type="predicted"/>
<organism evidence="1 2">
    <name type="scientific">Acetobacter pasteurianus</name>
    <name type="common">Acetobacter turbidans</name>
    <dbReference type="NCBI Taxonomy" id="438"/>
    <lineage>
        <taxon>Bacteria</taxon>
        <taxon>Pseudomonadati</taxon>
        <taxon>Pseudomonadota</taxon>
        <taxon>Alphaproteobacteria</taxon>
        <taxon>Acetobacterales</taxon>
        <taxon>Acetobacteraceae</taxon>
        <taxon>Acetobacter</taxon>
    </lineage>
</organism>
<comment type="caution">
    <text evidence="1">The sequence shown here is derived from an EMBL/GenBank/DDBJ whole genome shotgun (WGS) entry which is preliminary data.</text>
</comment>
<gene>
    <name evidence="1" type="ORF">SRCM100623_00269</name>
</gene>
<evidence type="ECO:0000313" key="2">
    <source>
        <dbReference type="Proteomes" id="UP000093796"/>
    </source>
</evidence>
<accession>A0A1A0DNC9</accession>
<dbReference type="PATRIC" id="fig|438.15.peg.294"/>
<protein>
    <submittedName>
        <fullName evidence="1">Uncharacterized protein</fullName>
    </submittedName>
</protein>
<dbReference type="Proteomes" id="UP000093796">
    <property type="component" value="Unassembled WGS sequence"/>
</dbReference>
<dbReference type="EMBL" id="LYUD01000019">
    <property type="protein sequence ID" value="OAZ76192.1"/>
    <property type="molecule type" value="Genomic_DNA"/>
</dbReference>
<dbReference type="OrthoDB" id="5142861at2"/>